<keyword evidence="3" id="KW-1185">Reference proteome</keyword>
<feature type="transmembrane region" description="Helical" evidence="1">
    <location>
        <begin position="100"/>
        <end position="118"/>
    </location>
</feature>
<protein>
    <submittedName>
        <fullName evidence="2">DNA mismatch repair protein MutS</fullName>
    </submittedName>
</protein>
<evidence type="ECO:0000313" key="2">
    <source>
        <dbReference type="EMBL" id="KAL0479328.1"/>
    </source>
</evidence>
<keyword evidence="1" id="KW-0812">Transmembrane</keyword>
<reference evidence="2 3" key="1">
    <citation type="submission" date="2024-03" db="EMBL/GenBank/DDBJ databases">
        <title>The Acrasis kona genome and developmental transcriptomes reveal deep origins of eukaryotic multicellular pathways.</title>
        <authorList>
            <person name="Sheikh S."/>
            <person name="Fu C.-J."/>
            <person name="Brown M.W."/>
            <person name="Baldauf S.L."/>
        </authorList>
    </citation>
    <scope>NUCLEOTIDE SEQUENCE [LARGE SCALE GENOMIC DNA]</scope>
    <source>
        <strain evidence="2 3">ATCC MYA-3509</strain>
    </source>
</reference>
<accession>A0AAW2YPM5</accession>
<dbReference type="AlphaFoldDB" id="A0AAW2YPM5"/>
<keyword evidence="1" id="KW-0472">Membrane</keyword>
<gene>
    <name evidence="2" type="ORF">AKO1_007609</name>
</gene>
<name>A0AAW2YPM5_9EUKA</name>
<keyword evidence="1" id="KW-1133">Transmembrane helix</keyword>
<evidence type="ECO:0000313" key="3">
    <source>
        <dbReference type="Proteomes" id="UP001431209"/>
    </source>
</evidence>
<dbReference type="EMBL" id="JAOPGA020000536">
    <property type="protein sequence ID" value="KAL0479328.1"/>
    <property type="molecule type" value="Genomic_DNA"/>
</dbReference>
<feature type="transmembrane region" description="Helical" evidence="1">
    <location>
        <begin position="133"/>
        <end position="152"/>
    </location>
</feature>
<proteinExistence type="predicted"/>
<dbReference type="Proteomes" id="UP001431209">
    <property type="component" value="Unassembled WGS sequence"/>
</dbReference>
<organism evidence="2 3">
    <name type="scientific">Acrasis kona</name>
    <dbReference type="NCBI Taxonomy" id="1008807"/>
    <lineage>
        <taxon>Eukaryota</taxon>
        <taxon>Discoba</taxon>
        <taxon>Heterolobosea</taxon>
        <taxon>Tetramitia</taxon>
        <taxon>Eutetramitia</taxon>
        <taxon>Acrasidae</taxon>
        <taxon>Acrasis</taxon>
    </lineage>
</organism>
<sequence>MSKNFLKLIPSGLKYQLNTSAKRITCNVFLTKRIDFLPNGRRYSSVANEPEKPKTNEEVILTDDAPSTNVYNDEEGAFHENKLEDDVNIPIFLRLWRDYFVKYALITLGTISVIWILYDVTDWFSSMTIKGTAKYMFSSGLIVGLLLSTIAWRVRQFFTIRSASVYKAALRKVVMDERVMSKMKAPLKPAKFRAHAYEYPDMKNMYDVPLTRKLQFWKPPRMQMVFRVQDANNKQAEVFLEVSKRPGRENILSDRFKFHSLTVELPNQEIVNIKGEKIDYDPKNGVF</sequence>
<comment type="caution">
    <text evidence="2">The sequence shown here is derived from an EMBL/GenBank/DDBJ whole genome shotgun (WGS) entry which is preliminary data.</text>
</comment>
<evidence type="ECO:0000256" key="1">
    <source>
        <dbReference type="SAM" id="Phobius"/>
    </source>
</evidence>